<accession>A0A7Y9QWG6</accession>
<organism evidence="3 4">
    <name type="scientific">Sphaerotilus montanus</name>
    <dbReference type="NCBI Taxonomy" id="522889"/>
    <lineage>
        <taxon>Bacteria</taxon>
        <taxon>Pseudomonadati</taxon>
        <taxon>Pseudomonadota</taxon>
        <taxon>Betaproteobacteria</taxon>
        <taxon>Burkholderiales</taxon>
        <taxon>Sphaerotilaceae</taxon>
        <taxon>Sphaerotilus</taxon>
    </lineage>
</organism>
<feature type="signal peptide" evidence="1">
    <location>
        <begin position="1"/>
        <end position="24"/>
    </location>
</feature>
<evidence type="ECO:0000259" key="2">
    <source>
        <dbReference type="Pfam" id="PF14339"/>
    </source>
</evidence>
<name>A0A7Y9QWG6_9BURK</name>
<sequence>MSHPTLHRKSALSCAALVLAATLAACGGGSDDTPAPAPAPTPVPVGDTVALTASGRLVSFNRATPATLVGTVALSGLNSGESLLGIDVRPADGKLYALTSAGRIVTIDPSTGVATVKSSLQATAGDDNAFVMLTGAVYGVDFNPVADRMRVVSDAGQNLRINVDTGAVITDGVITPVSGTVRIGASAYTNSFAGTTTTQLFDVDAVTGLLHLQDPPNNGTLAAGLPLGVTGTGSDGFDIDARNNAGWLALGSGSGASTLYRVSLSTGAATLVDTVAGGEAIAGLALMQSATPTALGLTTDNRLVSFDPKTPTTLTATTAITGLAAGELVLGIDTRPVDGVLYALTSSGRIVTLDPATGAATARTTLAADPADLTTPYTALAGTVFSVDFNPVADRLRVISDAGQNLRINVDTGATTTDGAINRAIAATVHAAAYSNTFAGTTATTLFNLEGASDVLTQQVPPNDGTLVNVGAFGVDISGLAGFDIGGGANGLALAALRPSGSGPYLLYSVALTTGAATLYRNTSGDATLSQIGGASGPALRDLAIRF</sequence>
<evidence type="ECO:0000313" key="4">
    <source>
        <dbReference type="Proteomes" id="UP000518288"/>
    </source>
</evidence>
<dbReference type="RefSeq" id="WP_179633577.1">
    <property type="nucleotide sequence ID" value="NZ_JACCFH010000001.1"/>
</dbReference>
<dbReference type="InterPro" id="IPR025507">
    <property type="entry name" value="DUF4394"/>
</dbReference>
<keyword evidence="4" id="KW-1185">Reference proteome</keyword>
<gene>
    <name evidence="3" type="ORF">BDD16_001708</name>
</gene>
<feature type="domain" description="DUF4394" evidence="2">
    <location>
        <begin position="302"/>
        <end position="528"/>
    </location>
</feature>
<proteinExistence type="predicted"/>
<reference evidence="3 4" key="1">
    <citation type="submission" date="2020-07" db="EMBL/GenBank/DDBJ databases">
        <title>Genomic Encyclopedia of Archaeal and Bacterial Type Strains, Phase II (KMG-II): from individual species to whole genera.</title>
        <authorList>
            <person name="Goeker M."/>
        </authorList>
    </citation>
    <scope>NUCLEOTIDE SEQUENCE [LARGE SCALE GENOMIC DNA]</scope>
    <source>
        <strain evidence="3 4">DSM 21226</strain>
    </source>
</reference>
<feature type="chain" id="PRO_5030846599" description="DUF4394 domain-containing protein" evidence="1">
    <location>
        <begin position="25"/>
        <end position="547"/>
    </location>
</feature>
<evidence type="ECO:0000313" key="3">
    <source>
        <dbReference type="EMBL" id="NYG32722.1"/>
    </source>
</evidence>
<evidence type="ECO:0000256" key="1">
    <source>
        <dbReference type="SAM" id="SignalP"/>
    </source>
</evidence>
<dbReference type="EMBL" id="JACCFH010000001">
    <property type="protein sequence ID" value="NYG32722.1"/>
    <property type="molecule type" value="Genomic_DNA"/>
</dbReference>
<dbReference type="AlphaFoldDB" id="A0A7Y9QWG6"/>
<dbReference type="Pfam" id="PF14339">
    <property type="entry name" value="DUF4394"/>
    <property type="match status" value="2"/>
</dbReference>
<dbReference type="Proteomes" id="UP000518288">
    <property type="component" value="Unassembled WGS sequence"/>
</dbReference>
<comment type="caution">
    <text evidence="3">The sequence shown here is derived from an EMBL/GenBank/DDBJ whole genome shotgun (WGS) entry which is preliminary data.</text>
</comment>
<feature type="domain" description="DUF4394" evidence="2">
    <location>
        <begin position="56"/>
        <end position="285"/>
    </location>
</feature>
<protein>
    <recommendedName>
        <fullName evidence="2">DUF4394 domain-containing protein</fullName>
    </recommendedName>
</protein>
<keyword evidence="1" id="KW-0732">Signal</keyword>
<dbReference type="SUPFAM" id="SSF69322">
    <property type="entry name" value="Tricorn protease domain 2"/>
    <property type="match status" value="1"/>
</dbReference>